<dbReference type="InterPro" id="IPR031325">
    <property type="entry name" value="RHS_repeat"/>
</dbReference>
<evidence type="ECO:0000259" key="3">
    <source>
        <dbReference type="Pfam" id="PF20148"/>
    </source>
</evidence>
<dbReference type="Proteomes" id="UP000204221">
    <property type="component" value="Chromosome"/>
</dbReference>
<dbReference type="SUPFAM" id="SSF69304">
    <property type="entry name" value="Tricorn protease N-terminal domain"/>
    <property type="match status" value="1"/>
</dbReference>
<keyword evidence="7" id="KW-1185">Reference proteome</keyword>
<feature type="compositionally biased region" description="Basic and acidic residues" evidence="2">
    <location>
        <begin position="1478"/>
        <end position="1504"/>
    </location>
</feature>
<dbReference type="InterPro" id="IPR036689">
    <property type="entry name" value="ESAT-6-like_sf"/>
</dbReference>
<dbReference type="Gene3D" id="2.180.10.10">
    <property type="entry name" value="RHS repeat-associated core"/>
    <property type="match status" value="2"/>
</dbReference>
<name>A0A221W9G3_9PSEU</name>
<feature type="region of interest" description="Disordered" evidence="2">
    <location>
        <begin position="1380"/>
        <end position="1522"/>
    </location>
</feature>
<feature type="region of interest" description="Disordered" evidence="2">
    <location>
        <begin position="1538"/>
        <end position="1595"/>
    </location>
</feature>
<feature type="domain" description="DUF6531" evidence="3">
    <location>
        <begin position="341"/>
        <end position="412"/>
    </location>
</feature>
<dbReference type="EC" id="3.1.-.-" evidence="6"/>
<feature type="region of interest" description="Disordered" evidence="2">
    <location>
        <begin position="1697"/>
        <end position="1738"/>
    </location>
</feature>
<dbReference type="KEGG" id="ahg:AHOG_22780"/>
<feature type="domain" description="Putative T7SS secretion signal" evidence="4">
    <location>
        <begin position="68"/>
        <end position="160"/>
    </location>
</feature>
<dbReference type="InterPro" id="IPR056823">
    <property type="entry name" value="TEN-like_YD-shell"/>
</dbReference>
<accession>A0A221W9G3</accession>
<dbReference type="InterPro" id="IPR045351">
    <property type="entry name" value="DUF6531"/>
</dbReference>
<feature type="compositionally biased region" description="Polar residues" evidence="2">
    <location>
        <begin position="1542"/>
        <end position="1551"/>
    </location>
</feature>
<dbReference type="EMBL" id="CP022521">
    <property type="protein sequence ID" value="ASO22169.1"/>
    <property type="molecule type" value="Genomic_DNA"/>
</dbReference>
<dbReference type="Gene3D" id="1.20.1260.20">
    <property type="entry name" value="PPE superfamily"/>
    <property type="match status" value="1"/>
</dbReference>
<protein>
    <submittedName>
        <fullName evidence="6">Putative deoxyribonuclease RhsC</fullName>
        <ecNumber evidence="6">3.1.-.-</ecNumber>
    </submittedName>
</protein>
<dbReference type="SUPFAM" id="SSF140453">
    <property type="entry name" value="EsxAB dimer-like"/>
    <property type="match status" value="1"/>
</dbReference>
<dbReference type="Pfam" id="PF21725">
    <property type="entry name" value="T7SS_signal"/>
    <property type="match status" value="1"/>
</dbReference>
<dbReference type="InterPro" id="IPR049082">
    <property type="entry name" value="T7SS_signal"/>
</dbReference>
<dbReference type="PANTHER" id="PTHR32305">
    <property type="match status" value="1"/>
</dbReference>
<gene>
    <name evidence="6" type="primary">rhsC2</name>
    <name evidence="6" type="ORF">AHOG_22780</name>
</gene>
<feature type="domain" description="Teneurin-like YD-shell" evidence="5">
    <location>
        <begin position="839"/>
        <end position="993"/>
    </location>
</feature>
<dbReference type="Pfam" id="PF20148">
    <property type="entry name" value="DUF6531"/>
    <property type="match status" value="1"/>
</dbReference>
<dbReference type="PRINTS" id="PR00394">
    <property type="entry name" value="RHSPROTEIN"/>
</dbReference>
<dbReference type="NCBIfam" id="TIGR01643">
    <property type="entry name" value="YD_repeat_2x"/>
    <property type="match status" value="11"/>
</dbReference>
<feature type="compositionally biased region" description="Basic and acidic residues" evidence="2">
    <location>
        <begin position="1728"/>
        <end position="1738"/>
    </location>
</feature>
<proteinExistence type="predicted"/>
<reference evidence="6 7" key="1">
    <citation type="submission" date="2017-07" db="EMBL/GenBank/DDBJ databases">
        <title>Complete genome sequence of Actinoalloteichus hoggarensis DSM 45943, type strain of Actinoalloteichus hoggarensis.</title>
        <authorList>
            <person name="Ruckert C."/>
            <person name="Nouioui I."/>
            <person name="Willmese J."/>
            <person name="van Wezel G."/>
            <person name="Klenk H.-P."/>
            <person name="Kalinowski J."/>
            <person name="Zotchev S.B."/>
        </authorList>
    </citation>
    <scope>NUCLEOTIDE SEQUENCE [LARGE SCALE GENOMIC DNA]</scope>
    <source>
        <strain evidence="6 7">DSM 45943</strain>
    </source>
</reference>
<evidence type="ECO:0000256" key="1">
    <source>
        <dbReference type="ARBA" id="ARBA00022737"/>
    </source>
</evidence>
<dbReference type="Pfam" id="PF25023">
    <property type="entry name" value="TEN_YD-shell"/>
    <property type="match status" value="1"/>
</dbReference>
<evidence type="ECO:0000313" key="6">
    <source>
        <dbReference type="EMBL" id="ASO22169.1"/>
    </source>
</evidence>
<feature type="compositionally biased region" description="Gly residues" evidence="2">
    <location>
        <begin position="1387"/>
        <end position="1402"/>
    </location>
</feature>
<feature type="region of interest" description="Disordered" evidence="2">
    <location>
        <begin position="243"/>
        <end position="334"/>
    </location>
</feature>
<evidence type="ECO:0000313" key="7">
    <source>
        <dbReference type="Proteomes" id="UP000204221"/>
    </source>
</evidence>
<sequence>MAEVVDSTTPTSGLSLVESVNSTSTAIQNGDWLEAGLGTADLVMTALDPFAAIISNGVGWLLEHVGPLSDALDSLAGNPDEIRSHAETWTNVAGEVNSVSTELGNLIKSDITTWTGAAADAYRERAADTANLILAAGNAAQGAADGIQLAGEVVTAVRDAVRDIIADVVGSMVSWALQVLFTLGIGLIWVVPKVVAKVAQTAAKIAQLITKLTSSMSRLTPLLKKLGDDFASAGNGLKAIKTSDNHHARSLDAPPTINPSASRGGGEMPPPIQPDLHGGSGSRGGPDISPANAGPDAPRGGPDIGPTGSRGGPDVAPAGTQGPDNPRDRAIPVNDRFCESDPVDVVTGEMIISQTDLDLPGVLPLVLERMHGSAYRSGRLFGPSWAATLDQRLEITPTGPRYFSADGMVLHFPPSGPGEAVWPITGPKLLLARDASGTYVLFDPTSGRRSYFAPLSGADSRLPLRGIVDRQGHQIGIDHDAAGAPVLLRHSGGYLVGVRSDQGRITTLTLLGAGRSPDVLVATFRYDAAGDLVAVFHGDDSANAMRFEYDAEHRIIGWVDRTGAWYRYEYDAAGLCVRTTGSHDYVNGSFHYDRARLTTTATDSLGAVKTFRYTPSGQVVAEVDATGAVTRYDWDRHDRLVAVTDAASRITRNSWNAAGDLIAVTHPDGGRTHREYDAQHRLIRETGPDGAAFAWEYDEAGFLTAEIAPDGTRTTHSFDAETRTRLTTDPMGRTTLVTVDSFGLPAAVTDPAGNTIRCRRDLFCRVVETVDELGRITRYGWTGDGLPAWRTDPDGGTERWSYDGEGNCVEYVDVLGRVTRTEFGPFNLPTSRVGPDGRRLTFDYDTELRLAAVTDHDGARWTYESDAAGRLVSETDFDGHTVTYTRDATGLLLSRTNSVGQTISYERDATGRIVAETADGVTTRYSHDESGRRVRAVNDHVDFRLAYDDSGRVISQSWNGAAVTTTHDATGRRLTRTTPSGVESVWTYDTNGRPDSLTTAGRTLRFEWSPTGREVRRDLGAGAALTQTWDDADRLRSQALTVSGASAVEVVAQRRAYVYRSGGEVLAVTDQLAGPKEFELDPSGRVTSVRGTSPHGADWTEQYAYDGRGAIVRASRDAEHTAEQASRLREYSGTLITRAGDETFEYDGHGRVIARRRQVGEDSRVWTYSWDSYDRLVGVRSPDGESWRYRYDPIGRRIAKERLAENGGTEQIVVERVDFVWDGEVLAEQVHTRTVDGEKTATVTTWEWELSGPRALSQHEHALGSADAESTTERFHAIVADLVGTPSELVDEHGRVTRQAPADLWGRQVLPAAESVTPLRFPGQYHDGETGLHYNRFRYYDPATARYLSADPLGLDPAPDNHSYVTNPIHELDPLGLRRSSATAASGGDGGNGGNGGNGKRLGGCDSSAPPPKRSRRNQNQPPEIPYDDRAGEPARPGGGGFALPNGHRDSAVLTGWDGRRHRVERTDQDPPGSASPGERENQNYGRFRVDHEVDESQRFDTRPQDPSAPPPRHGTTDSGLPASAYVSQQEIDRFAGRRDQFPSQNQTMGGSASDAARHSGPTYDSPYHWNHKQPAANGGIDHRNPQQPDNMVAGTAGANYRHLNLEDAGRNVGVPMNGVSVSTYIPDLPINAGTNSYADATYRFHSAANPNMRYDYKIDLQDPQMPRQANAGYAERQAYVDQAMFTMSHLKQAGANLDEFHPGMNDAVPNSPDRASDPNSYSDFDSDSDRSRNSPRR</sequence>
<dbReference type="GO" id="GO:0016787">
    <property type="term" value="F:hydrolase activity"/>
    <property type="evidence" value="ECO:0007669"/>
    <property type="project" value="UniProtKB-KW"/>
</dbReference>
<dbReference type="Pfam" id="PF05593">
    <property type="entry name" value="RHS_repeat"/>
    <property type="match status" value="3"/>
</dbReference>
<evidence type="ECO:0000259" key="4">
    <source>
        <dbReference type="Pfam" id="PF21725"/>
    </source>
</evidence>
<evidence type="ECO:0000256" key="2">
    <source>
        <dbReference type="SAM" id="MobiDB-lite"/>
    </source>
</evidence>
<dbReference type="InterPro" id="IPR006530">
    <property type="entry name" value="YD"/>
</dbReference>
<dbReference type="PANTHER" id="PTHR32305:SF15">
    <property type="entry name" value="PROTEIN RHSA-RELATED"/>
    <property type="match status" value="1"/>
</dbReference>
<dbReference type="NCBIfam" id="TIGR03696">
    <property type="entry name" value="Rhs_assc_core"/>
    <property type="match status" value="1"/>
</dbReference>
<dbReference type="InterPro" id="IPR050708">
    <property type="entry name" value="T6SS_VgrG/RHS"/>
</dbReference>
<organism evidence="6 7">
    <name type="scientific">Actinoalloteichus hoggarensis</name>
    <dbReference type="NCBI Taxonomy" id="1470176"/>
    <lineage>
        <taxon>Bacteria</taxon>
        <taxon>Bacillati</taxon>
        <taxon>Actinomycetota</taxon>
        <taxon>Actinomycetes</taxon>
        <taxon>Pseudonocardiales</taxon>
        <taxon>Pseudonocardiaceae</taxon>
        <taxon>Actinoalloteichus</taxon>
    </lineage>
</organism>
<keyword evidence="6" id="KW-0378">Hydrolase</keyword>
<dbReference type="InterPro" id="IPR022385">
    <property type="entry name" value="Rhs_assc_core"/>
</dbReference>
<evidence type="ECO:0000259" key="5">
    <source>
        <dbReference type="Pfam" id="PF25023"/>
    </source>
</evidence>
<dbReference type="InterPro" id="IPR038332">
    <property type="entry name" value="PPE_sf"/>
</dbReference>
<keyword evidence="1" id="KW-0677">Repeat</keyword>